<proteinExistence type="predicted"/>
<protein>
    <submittedName>
        <fullName evidence="2">Uncharacterized protein</fullName>
    </submittedName>
</protein>
<keyword evidence="3" id="KW-1185">Reference proteome</keyword>
<dbReference type="AlphaFoldDB" id="A0A2A2L5S2"/>
<keyword evidence="1" id="KW-0812">Transmembrane</keyword>
<reference evidence="2 3" key="1">
    <citation type="journal article" date="2017" name="Curr. Biol.">
        <title>Genome architecture and evolution of a unichromosomal asexual nematode.</title>
        <authorList>
            <person name="Fradin H."/>
            <person name="Zegar C."/>
            <person name="Gutwein M."/>
            <person name="Lucas J."/>
            <person name="Kovtun M."/>
            <person name="Corcoran D."/>
            <person name="Baugh L.R."/>
            <person name="Kiontke K."/>
            <person name="Gunsalus K."/>
            <person name="Fitch D.H."/>
            <person name="Piano F."/>
        </authorList>
    </citation>
    <scope>NUCLEOTIDE SEQUENCE [LARGE SCALE GENOMIC DNA]</scope>
    <source>
        <strain evidence="2">PF1309</strain>
    </source>
</reference>
<comment type="caution">
    <text evidence="2">The sequence shown here is derived from an EMBL/GenBank/DDBJ whole genome shotgun (WGS) entry which is preliminary data.</text>
</comment>
<feature type="transmembrane region" description="Helical" evidence="1">
    <location>
        <begin position="41"/>
        <end position="60"/>
    </location>
</feature>
<evidence type="ECO:0000256" key="1">
    <source>
        <dbReference type="SAM" id="Phobius"/>
    </source>
</evidence>
<keyword evidence="1" id="KW-1133">Transmembrane helix</keyword>
<name>A0A2A2L5S2_9BILA</name>
<sequence>MNPFKDSGGPILDTIAYDYKHLPGWNLMRATARVPEPPSQFQAGGAGVMGLLLGTLFCIYRSILYIRGQ</sequence>
<dbReference type="EMBL" id="LIAE01007151">
    <property type="protein sequence ID" value="PAV81596.1"/>
    <property type="molecule type" value="Genomic_DNA"/>
</dbReference>
<keyword evidence="1" id="KW-0472">Membrane</keyword>
<accession>A0A2A2L5S2</accession>
<evidence type="ECO:0000313" key="3">
    <source>
        <dbReference type="Proteomes" id="UP000218231"/>
    </source>
</evidence>
<dbReference type="Proteomes" id="UP000218231">
    <property type="component" value="Unassembled WGS sequence"/>
</dbReference>
<organism evidence="2 3">
    <name type="scientific">Diploscapter pachys</name>
    <dbReference type="NCBI Taxonomy" id="2018661"/>
    <lineage>
        <taxon>Eukaryota</taxon>
        <taxon>Metazoa</taxon>
        <taxon>Ecdysozoa</taxon>
        <taxon>Nematoda</taxon>
        <taxon>Chromadorea</taxon>
        <taxon>Rhabditida</taxon>
        <taxon>Rhabditina</taxon>
        <taxon>Rhabditomorpha</taxon>
        <taxon>Rhabditoidea</taxon>
        <taxon>Rhabditidae</taxon>
        <taxon>Diploscapter</taxon>
    </lineage>
</organism>
<gene>
    <name evidence="2" type="ORF">WR25_03086</name>
</gene>
<evidence type="ECO:0000313" key="2">
    <source>
        <dbReference type="EMBL" id="PAV81596.1"/>
    </source>
</evidence>